<comment type="caution">
    <text evidence="5">The sequence shown here is derived from an EMBL/GenBank/DDBJ whole genome shotgun (WGS) entry which is preliminary data.</text>
</comment>
<dbReference type="PANTHER" id="PTHR30154:SF53">
    <property type="entry name" value="HTH-TYPE TRANSCRIPTIONAL REGULATOR LRPC"/>
    <property type="match status" value="1"/>
</dbReference>
<dbReference type="SUPFAM" id="SSF54909">
    <property type="entry name" value="Dimeric alpha+beta barrel"/>
    <property type="match status" value="1"/>
</dbReference>
<dbReference type="InterPro" id="IPR019887">
    <property type="entry name" value="Tscrpt_reg_AsnC/Lrp_C"/>
</dbReference>
<keyword evidence="1" id="KW-0805">Transcription regulation</keyword>
<feature type="domain" description="HTH asnC-type" evidence="4">
    <location>
        <begin position="5"/>
        <end position="66"/>
    </location>
</feature>
<keyword evidence="2" id="KW-0238">DNA-binding</keyword>
<evidence type="ECO:0000313" key="6">
    <source>
        <dbReference type="Proteomes" id="UP000624279"/>
    </source>
</evidence>
<dbReference type="PANTHER" id="PTHR30154">
    <property type="entry name" value="LEUCINE-RESPONSIVE REGULATORY PROTEIN"/>
    <property type="match status" value="1"/>
</dbReference>
<proteinExistence type="predicted"/>
<protein>
    <submittedName>
        <fullName evidence="5">Lrp/AsnC family transcriptional regulator</fullName>
    </submittedName>
</protein>
<accession>A0ABR6Y8U5</accession>
<dbReference type="Proteomes" id="UP000624279">
    <property type="component" value="Unassembled WGS sequence"/>
</dbReference>
<dbReference type="InterPro" id="IPR036388">
    <property type="entry name" value="WH-like_DNA-bd_sf"/>
</dbReference>
<organism evidence="5 6">
    <name type="scientific">Undibacterium flavidum</name>
    <dbReference type="NCBI Taxonomy" id="2762297"/>
    <lineage>
        <taxon>Bacteria</taxon>
        <taxon>Pseudomonadati</taxon>
        <taxon>Pseudomonadota</taxon>
        <taxon>Betaproteobacteria</taxon>
        <taxon>Burkholderiales</taxon>
        <taxon>Oxalobacteraceae</taxon>
        <taxon>Undibacterium</taxon>
    </lineage>
</organism>
<evidence type="ECO:0000256" key="2">
    <source>
        <dbReference type="ARBA" id="ARBA00023125"/>
    </source>
</evidence>
<dbReference type="Pfam" id="PF01037">
    <property type="entry name" value="AsnC_trans_reg"/>
    <property type="match status" value="1"/>
</dbReference>
<dbReference type="InterPro" id="IPR036390">
    <property type="entry name" value="WH_DNA-bd_sf"/>
</dbReference>
<sequence>MKLEIDSYDRKILSLLQADARLSYSEIGRRIHLTSPAVAERVRRLEEAQVIQGFAAQVNLRALGYSFEALINITLDSHDDLDKWASQHLEVLAVYATTGEQCALIRVAVAAPEHLQSLIQSLGKIGRTQTAIVLSTQFEGRGYLPADQIKW</sequence>
<evidence type="ECO:0000256" key="1">
    <source>
        <dbReference type="ARBA" id="ARBA00023015"/>
    </source>
</evidence>
<evidence type="ECO:0000259" key="4">
    <source>
        <dbReference type="PROSITE" id="PS50956"/>
    </source>
</evidence>
<dbReference type="SMART" id="SM00344">
    <property type="entry name" value="HTH_ASNC"/>
    <property type="match status" value="1"/>
</dbReference>
<dbReference type="Pfam" id="PF13404">
    <property type="entry name" value="HTH_AsnC-type"/>
    <property type="match status" value="1"/>
</dbReference>
<dbReference type="PRINTS" id="PR00033">
    <property type="entry name" value="HTHASNC"/>
</dbReference>
<dbReference type="InterPro" id="IPR011008">
    <property type="entry name" value="Dimeric_a/b-barrel"/>
</dbReference>
<dbReference type="InterPro" id="IPR019888">
    <property type="entry name" value="Tscrpt_reg_AsnC-like"/>
</dbReference>
<dbReference type="Gene3D" id="3.30.70.920">
    <property type="match status" value="1"/>
</dbReference>
<evidence type="ECO:0000313" key="5">
    <source>
        <dbReference type="EMBL" id="MBC3873006.1"/>
    </source>
</evidence>
<dbReference type="PROSITE" id="PS50956">
    <property type="entry name" value="HTH_ASNC_2"/>
    <property type="match status" value="1"/>
</dbReference>
<dbReference type="SUPFAM" id="SSF46785">
    <property type="entry name" value="Winged helix' DNA-binding domain"/>
    <property type="match status" value="1"/>
</dbReference>
<keyword evidence="6" id="KW-1185">Reference proteome</keyword>
<dbReference type="Gene3D" id="1.10.10.10">
    <property type="entry name" value="Winged helix-like DNA-binding domain superfamily/Winged helix DNA-binding domain"/>
    <property type="match status" value="1"/>
</dbReference>
<dbReference type="InterPro" id="IPR000485">
    <property type="entry name" value="AsnC-type_HTH_dom"/>
</dbReference>
<keyword evidence="3" id="KW-0804">Transcription</keyword>
<name>A0ABR6Y8U5_9BURK</name>
<evidence type="ECO:0000256" key="3">
    <source>
        <dbReference type="ARBA" id="ARBA00023163"/>
    </source>
</evidence>
<dbReference type="RefSeq" id="WP_186941051.1">
    <property type="nucleotide sequence ID" value="NZ_JACOGA010000004.1"/>
</dbReference>
<reference evidence="5 6" key="1">
    <citation type="submission" date="2020-08" db="EMBL/GenBank/DDBJ databases">
        <title>Novel species isolated from subtropical streams in China.</title>
        <authorList>
            <person name="Lu H."/>
        </authorList>
    </citation>
    <scope>NUCLEOTIDE SEQUENCE [LARGE SCALE GENOMIC DNA]</scope>
    <source>
        <strain evidence="5 6">LX15W</strain>
    </source>
</reference>
<gene>
    <name evidence="5" type="ORF">H8K55_05365</name>
</gene>
<dbReference type="EMBL" id="JACOGA010000004">
    <property type="protein sequence ID" value="MBC3873006.1"/>
    <property type="molecule type" value="Genomic_DNA"/>
</dbReference>